<reference evidence="2" key="1">
    <citation type="submission" date="2018-05" db="EMBL/GenBank/DDBJ databases">
        <authorList>
            <person name="Lanie J.A."/>
            <person name="Ng W.-L."/>
            <person name="Kazmierczak K.M."/>
            <person name="Andrzejewski T.M."/>
            <person name="Davidsen T.M."/>
            <person name="Wayne K.J."/>
            <person name="Tettelin H."/>
            <person name="Glass J.I."/>
            <person name="Rusch D."/>
            <person name="Podicherti R."/>
            <person name="Tsui H.-C.T."/>
            <person name="Winkler M.E."/>
        </authorList>
    </citation>
    <scope>NUCLEOTIDE SEQUENCE</scope>
</reference>
<dbReference type="InterPro" id="IPR020095">
    <property type="entry name" value="PsdUridine_synth_TruA_C"/>
</dbReference>
<feature type="non-terminal residue" evidence="2">
    <location>
        <position position="1"/>
    </location>
</feature>
<name>A0A382P0Y6_9ZZZZ</name>
<dbReference type="GO" id="GO:0003723">
    <property type="term" value="F:RNA binding"/>
    <property type="evidence" value="ECO:0007669"/>
    <property type="project" value="InterPro"/>
</dbReference>
<dbReference type="GO" id="GO:0009982">
    <property type="term" value="F:pseudouridine synthase activity"/>
    <property type="evidence" value="ECO:0007669"/>
    <property type="project" value="InterPro"/>
</dbReference>
<dbReference type="Gene3D" id="3.30.70.660">
    <property type="entry name" value="Pseudouridine synthase I, catalytic domain, C-terminal subdomain"/>
    <property type="match status" value="1"/>
</dbReference>
<dbReference type="SUPFAM" id="SSF55120">
    <property type="entry name" value="Pseudouridine synthase"/>
    <property type="match status" value="1"/>
</dbReference>
<dbReference type="GO" id="GO:0001522">
    <property type="term" value="P:pseudouridine synthesis"/>
    <property type="evidence" value="ECO:0007669"/>
    <property type="project" value="InterPro"/>
</dbReference>
<dbReference type="EMBL" id="UINC01103773">
    <property type="protein sequence ID" value="SVC66417.1"/>
    <property type="molecule type" value="Genomic_DNA"/>
</dbReference>
<gene>
    <name evidence="2" type="ORF">METZ01_LOCUS319271</name>
</gene>
<sequence length="73" mass="7961">NAFLQHMVRNIVGTLIDVGKGVLSPDSISIILDSKDRTKSGKTVSSSGLYLVGIDYPGKFQLPHSEFKVRLES</sequence>
<feature type="domain" description="Pseudouridine synthase I TruA alpha/beta" evidence="1">
    <location>
        <begin position="1"/>
        <end position="57"/>
    </location>
</feature>
<accession>A0A382P0Y6</accession>
<proteinExistence type="predicted"/>
<dbReference type="Pfam" id="PF01416">
    <property type="entry name" value="PseudoU_synth_1"/>
    <property type="match status" value="1"/>
</dbReference>
<dbReference type="InterPro" id="IPR020103">
    <property type="entry name" value="PsdUridine_synth_cat_dom_sf"/>
</dbReference>
<protein>
    <recommendedName>
        <fullName evidence="1">Pseudouridine synthase I TruA alpha/beta domain-containing protein</fullName>
    </recommendedName>
</protein>
<evidence type="ECO:0000259" key="1">
    <source>
        <dbReference type="Pfam" id="PF01416"/>
    </source>
</evidence>
<dbReference type="InterPro" id="IPR020097">
    <property type="entry name" value="PsdUridine_synth_TruA_a/b_dom"/>
</dbReference>
<organism evidence="2">
    <name type="scientific">marine metagenome</name>
    <dbReference type="NCBI Taxonomy" id="408172"/>
    <lineage>
        <taxon>unclassified sequences</taxon>
        <taxon>metagenomes</taxon>
        <taxon>ecological metagenomes</taxon>
    </lineage>
</organism>
<evidence type="ECO:0000313" key="2">
    <source>
        <dbReference type="EMBL" id="SVC66417.1"/>
    </source>
</evidence>
<dbReference type="AlphaFoldDB" id="A0A382P0Y6"/>